<reference evidence="2 3" key="1">
    <citation type="submission" date="2024-02" db="EMBL/GenBank/DDBJ databases">
        <authorList>
            <person name="Daric V."/>
            <person name="Darras S."/>
        </authorList>
    </citation>
    <scope>NUCLEOTIDE SEQUENCE [LARGE SCALE GENOMIC DNA]</scope>
</reference>
<evidence type="ECO:0000313" key="3">
    <source>
        <dbReference type="Proteomes" id="UP001642483"/>
    </source>
</evidence>
<evidence type="ECO:0000313" key="2">
    <source>
        <dbReference type="EMBL" id="CAK8676233.1"/>
    </source>
</evidence>
<keyword evidence="3" id="KW-1185">Reference proteome</keyword>
<protein>
    <submittedName>
        <fullName evidence="2">Uncharacterized protein</fullName>
    </submittedName>
</protein>
<feature type="compositionally biased region" description="Basic and acidic residues" evidence="1">
    <location>
        <begin position="26"/>
        <end position="36"/>
    </location>
</feature>
<dbReference type="Pfam" id="PF15692">
    <property type="entry name" value="NKAP"/>
    <property type="match status" value="1"/>
</dbReference>
<dbReference type="EMBL" id="CAWYQH010000024">
    <property type="protein sequence ID" value="CAK8676233.1"/>
    <property type="molecule type" value="Genomic_DNA"/>
</dbReference>
<feature type="compositionally biased region" description="Basic residues" evidence="1">
    <location>
        <begin position="126"/>
        <end position="140"/>
    </location>
</feature>
<accession>A0ABP0FDT2</accession>
<feature type="region of interest" description="Disordered" evidence="1">
    <location>
        <begin position="26"/>
        <end position="74"/>
    </location>
</feature>
<gene>
    <name evidence="2" type="ORF">CVLEPA_LOCUS5701</name>
</gene>
<proteinExistence type="predicted"/>
<name>A0ABP0FDT2_CLALP</name>
<evidence type="ECO:0000256" key="1">
    <source>
        <dbReference type="SAM" id="MobiDB-lite"/>
    </source>
</evidence>
<sequence length="140" mass="16177">MHKKVNKTALINSVLKAEIHNRLQEEQEMWKQHEAKTSQNLKRTSKVDSHSSFKKTKYSQEKNSSHKSSGTGTQCKNYICTVATEERWGHSGFAELYPERTSSTRVEPVLKDDKVLSEKDKCTPLSKKKKKKSKHKKKKC</sequence>
<organism evidence="2 3">
    <name type="scientific">Clavelina lepadiformis</name>
    <name type="common">Light-bulb sea squirt</name>
    <name type="synonym">Ascidia lepadiformis</name>
    <dbReference type="NCBI Taxonomy" id="159417"/>
    <lineage>
        <taxon>Eukaryota</taxon>
        <taxon>Metazoa</taxon>
        <taxon>Chordata</taxon>
        <taxon>Tunicata</taxon>
        <taxon>Ascidiacea</taxon>
        <taxon>Aplousobranchia</taxon>
        <taxon>Clavelinidae</taxon>
        <taxon>Clavelina</taxon>
    </lineage>
</organism>
<dbReference type="Proteomes" id="UP001642483">
    <property type="component" value="Unassembled WGS sequence"/>
</dbReference>
<feature type="region of interest" description="Disordered" evidence="1">
    <location>
        <begin position="117"/>
        <end position="140"/>
    </location>
</feature>
<comment type="caution">
    <text evidence="2">The sequence shown here is derived from an EMBL/GenBank/DDBJ whole genome shotgun (WGS) entry which is preliminary data.</text>
</comment>